<dbReference type="Proteomes" id="UP001157091">
    <property type="component" value="Unassembled WGS sequence"/>
</dbReference>
<protein>
    <submittedName>
        <fullName evidence="1">Uncharacterized protein</fullName>
    </submittedName>
</protein>
<sequence length="129" mass="14370">MGGHRTRIDDYFDGWQVESAAIECAIADLMALVRTTAEATDNDEYDVRLGIKWTGERSLAILTRDSMGLVDDEVSTPLHHYTPVETTVNAVEPALDFFWHIHDFAQDAVNQGGISNVRMIQPPSHDEAV</sequence>
<comment type="caution">
    <text evidence="1">The sequence shown here is derived from an EMBL/GenBank/DDBJ whole genome shotgun (WGS) entry which is preliminary data.</text>
</comment>
<evidence type="ECO:0000313" key="2">
    <source>
        <dbReference type="Proteomes" id="UP001157091"/>
    </source>
</evidence>
<reference evidence="2" key="1">
    <citation type="journal article" date="2019" name="Int. J. Syst. Evol. Microbiol.">
        <title>The Global Catalogue of Microorganisms (GCM) 10K type strain sequencing project: providing services to taxonomists for standard genome sequencing and annotation.</title>
        <authorList>
            <consortium name="The Broad Institute Genomics Platform"/>
            <consortium name="The Broad Institute Genome Sequencing Center for Infectious Disease"/>
            <person name="Wu L."/>
            <person name="Ma J."/>
        </authorList>
    </citation>
    <scope>NUCLEOTIDE SEQUENCE [LARGE SCALE GENOMIC DNA]</scope>
    <source>
        <strain evidence="2">NBRC 106348</strain>
    </source>
</reference>
<name>A0ABQ6I529_9MICO</name>
<evidence type="ECO:0000313" key="1">
    <source>
        <dbReference type="EMBL" id="GMA25841.1"/>
    </source>
</evidence>
<dbReference type="RefSeq" id="WP_284294306.1">
    <property type="nucleotide sequence ID" value="NZ_BSUK01000001.1"/>
</dbReference>
<gene>
    <name evidence="1" type="ORF">GCM10025864_36000</name>
</gene>
<keyword evidence="2" id="KW-1185">Reference proteome</keyword>
<accession>A0ABQ6I529</accession>
<organism evidence="1 2">
    <name type="scientific">Luteimicrobium album</name>
    <dbReference type="NCBI Taxonomy" id="1054550"/>
    <lineage>
        <taxon>Bacteria</taxon>
        <taxon>Bacillati</taxon>
        <taxon>Actinomycetota</taxon>
        <taxon>Actinomycetes</taxon>
        <taxon>Micrococcales</taxon>
        <taxon>Luteimicrobium</taxon>
    </lineage>
</organism>
<dbReference type="EMBL" id="BSUK01000001">
    <property type="protein sequence ID" value="GMA25841.1"/>
    <property type="molecule type" value="Genomic_DNA"/>
</dbReference>
<proteinExistence type="predicted"/>